<feature type="domain" description="Phage tail tape measure protein" evidence="3">
    <location>
        <begin position="247"/>
        <end position="463"/>
    </location>
</feature>
<dbReference type="SUPFAM" id="SSF48371">
    <property type="entry name" value="ARM repeat"/>
    <property type="match status" value="1"/>
</dbReference>
<keyword evidence="2" id="KW-1133">Transmembrane helix</keyword>
<dbReference type="Pfam" id="PF10145">
    <property type="entry name" value="PhageMin_Tail"/>
    <property type="match status" value="1"/>
</dbReference>
<evidence type="ECO:0000256" key="1">
    <source>
        <dbReference type="ARBA" id="ARBA00022612"/>
    </source>
</evidence>
<dbReference type="PANTHER" id="PTHR37813">
    <property type="entry name" value="FELS-2 PROPHAGE PROTEIN"/>
    <property type="match status" value="1"/>
</dbReference>
<organism evidence="4 5">
    <name type="scientific">Alicyclobacillus fastidiosus</name>
    <dbReference type="NCBI Taxonomy" id="392011"/>
    <lineage>
        <taxon>Bacteria</taxon>
        <taxon>Bacillati</taxon>
        <taxon>Bacillota</taxon>
        <taxon>Bacilli</taxon>
        <taxon>Bacillales</taxon>
        <taxon>Alicyclobacillaceae</taxon>
        <taxon>Alicyclobacillus</taxon>
    </lineage>
</organism>
<evidence type="ECO:0000313" key="5">
    <source>
        <dbReference type="Proteomes" id="UP001579974"/>
    </source>
</evidence>
<dbReference type="PANTHER" id="PTHR37813:SF1">
    <property type="entry name" value="FELS-2 PROPHAGE PROTEIN"/>
    <property type="match status" value="1"/>
</dbReference>
<dbReference type="EMBL" id="JBDXSU010000016">
    <property type="protein sequence ID" value="MFB5192027.1"/>
    <property type="molecule type" value="Genomic_DNA"/>
</dbReference>
<keyword evidence="2" id="KW-0812">Transmembrane</keyword>
<dbReference type="Proteomes" id="UP001579974">
    <property type="component" value="Unassembled WGS sequence"/>
</dbReference>
<proteinExistence type="predicted"/>
<feature type="transmembrane region" description="Helical" evidence="2">
    <location>
        <begin position="618"/>
        <end position="636"/>
    </location>
</feature>
<name>A0ABV5AIH6_9BACL</name>
<accession>A0ABV5AIH6</accession>
<keyword evidence="2" id="KW-0472">Membrane</keyword>
<reference evidence="4 5" key="1">
    <citation type="journal article" date="2024" name="Int. J. Mol. Sci.">
        <title>Exploration of Alicyclobacillus spp. Genome in Search of Antibiotic Resistance.</title>
        <authorList>
            <person name="Bucka-Kolendo J."/>
            <person name="Kiousi D.E."/>
            <person name="Dekowska A."/>
            <person name="Mikolajczuk-Szczyrba A."/>
            <person name="Karadedos D.M."/>
            <person name="Michael P."/>
            <person name="Galanis A."/>
            <person name="Sokolowska B."/>
        </authorList>
    </citation>
    <scope>NUCLEOTIDE SEQUENCE [LARGE SCALE GENOMIC DNA]</scope>
    <source>
        <strain evidence="4 5">KKP 3000</strain>
    </source>
</reference>
<evidence type="ECO:0000256" key="2">
    <source>
        <dbReference type="SAM" id="Phobius"/>
    </source>
</evidence>
<feature type="transmembrane region" description="Helical" evidence="2">
    <location>
        <begin position="555"/>
        <end position="584"/>
    </location>
</feature>
<dbReference type="NCBIfam" id="TIGR01760">
    <property type="entry name" value="tape_meas_TP901"/>
    <property type="match status" value="1"/>
</dbReference>
<protein>
    <submittedName>
        <fullName evidence="4">Phage tail tape measure protein</fullName>
    </submittedName>
</protein>
<dbReference type="RefSeq" id="WP_275476043.1">
    <property type="nucleotide sequence ID" value="NZ_CP162940.1"/>
</dbReference>
<dbReference type="InterPro" id="IPR016024">
    <property type="entry name" value="ARM-type_fold"/>
</dbReference>
<dbReference type="Gene3D" id="1.20.120.20">
    <property type="entry name" value="Apolipoprotein"/>
    <property type="match status" value="1"/>
</dbReference>
<comment type="caution">
    <text evidence="4">The sequence shown here is derived from an EMBL/GenBank/DDBJ whole genome shotgun (WGS) entry which is preliminary data.</text>
</comment>
<sequence length="968" mass="103039">MATTNSEALLRLRLQATNEANPAFQEAIDAMKSMADEATTASKSVSDSIDEMVKSFTSIRQAITGSSETADKSLESLSLTTKDVAKSVEESMAALEKGVSGIQTPIDEAVKGVSTAMDDLQKVMVDAAKSASADTAEMRNSFVSLEQGMSAVVMSIRAQTREISASMTAMSDKSSAAGEKLSRSIDYAGLLIAGEQLKQFSDAILGFFEKSVEAGVDFSQTMANTRAALDSQPGAIKASNDEMQKMQDLALQIGSTGFFSANQVGEAMSTLAKNGTHASQIMNGAIQQTANVAAANQQDIDETAMTVSDIFNELGNNIVKQFHGNVSSAFQYIGDVMTQTLHASKISMNDFFNTMKYAGSVASNAGMSFGDLGGAIALLGSHAIRGSQAGTTLRRMLTNLTPASAAAQTEMQKLGMITSNGTNIFYNANGTLKSMTTIQSLLHDKLASLSPQMETFALKTIFGQYALNGMSIIANETPGAFAKLEDSMNKTGATMTALDDRSQGWAYTWMRLQAEFQTIQKEIGLMLKPAIDVLSNALGTLMNWWDRLGKSAQMVIVSFVGVLGVLAAVAAGILTFVGTVGFLVQGLGAAVDAFTKIGAAITDFSKVGSLFSLVTNPWLLLIAAVVAGVVLVIANWNQINAWVTQHFGASIPQILQQLGQVFSQVWNAIRNVIQTVWNYIQPTLISGMQTVENYWKQIWPEIQQVFTEVWNVMKPIVEVVFALWKGLFQADLGILKGVWDVVWAALGATLKMTWDLFKNIIQTDWDLISGIFKVMLDLLTGQWGKAWDDMKSTLQNVWNDIKQLFSQFAQDAENFGKSIIQGLAKGIEDAAGAVISAAQGVISSIKSIFTGGTSAAASAASSATTGGGVKGVSSSVPHFAEGGVVTQPTLAMVGEGGEEEYIVPKSKLQQTGGYQIGLPSSMPMSAQNNAAQQRPVNIYLTVNSAGKDGQSIGSDIVGVLKANMKFAV</sequence>
<dbReference type="InterPro" id="IPR010090">
    <property type="entry name" value="Phage_tape_meas"/>
</dbReference>
<gene>
    <name evidence="4" type="ORF">KKP3000_000819</name>
</gene>
<keyword evidence="5" id="KW-1185">Reference proteome</keyword>
<evidence type="ECO:0000259" key="3">
    <source>
        <dbReference type="Pfam" id="PF10145"/>
    </source>
</evidence>
<keyword evidence="1" id="KW-1188">Viral release from host cell</keyword>
<evidence type="ECO:0000313" key="4">
    <source>
        <dbReference type="EMBL" id="MFB5192027.1"/>
    </source>
</evidence>